<proteinExistence type="predicted"/>
<reference evidence="1 2" key="1">
    <citation type="journal article" date="2022" name="Front. Cell. Infect. Microbiol.">
        <title>The Genomes of Two Strains of Taenia crassiceps the Animal Model for the Study of Human Cysticercosis.</title>
        <authorList>
            <person name="Bobes R.J."/>
            <person name="Estrada K."/>
            <person name="Rios-Valencia D.G."/>
            <person name="Calderon-Gallegos A."/>
            <person name="de la Torre P."/>
            <person name="Carrero J.C."/>
            <person name="Sanchez-Flores A."/>
            <person name="Laclette J.P."/>
        </authorList>
    </citation>
    <scope>NUCLEOTIDE SEQUENCE [LARGE SCALE GENOMIC DNA]</scope>
    <source>
        <strain evidence="1">WFUcys</strain>
    </source>
</reference>
<accession>A0ABR4Q3J9</accession>
<keyword evidence="2" id="KW-1185">Reference proteome</keyword>
<evidence type="ECO:0000313" key="1">
    <source>
        <dbReference type="EMBL" id="KAL5104180.1"/>
    </source>
</evidence>
<gene>
    <name evidence="1" type="ORF">TcWFU_000346</name>
</gene>
<dbReference type="Proteomes" id="UP001651158">
    <property type="component" value="Unassembled WGS sequence"/>
</dbReference>
<name>A0ABR4Q3J9_9CEST</name>
<evidence type="ECO:0000313" key="2">
    <source>
        <dbReference type="Proteomes" id="UP001651158"/>
    </source>
</evidence>
<sequence length="169" mass="18433">MFGMVVVVVVAVKVLLRRVTVQVESPTHTLCQYLRWRVAMSSLFSLSLPLSLSLSVVPPVPSSGSAQRALNGEENTRGPDCGSRGVGCLLDTEGRYCRDWTAGRVEVGHGFPSGAAFHLSSSWSVGVDEALKQTKAGPWWTNCKSVGDWFFVIVCSAVTYQREDEVPRN</sequence>
<dbReference type="EMBL" id="JAKROA010000013">
    <property type="protein sequence ID" value="KAL5104180.1"/>
    <property type="molecule type" value="Genomic_DNA"/>
</dbReference>
<organism evidence="1 2">
    <name type="scientific">Taenia crassiceps</name>
    <dbReference type="NCBI Taxonomy" id="6207"/>
    <lineage>
        <taxon>Eukaryota</taxon>
        <taxon>Metazoa</taxon>
        <taxon>Spiralia</taxon>
        <taxon>Lophotrochozoa</taxon>
        <taxon>Platyhelminthes</taxon>
        <taxon>Cestoda</taxon>
        <taxon>Eucestoda</taxon>
        <taxon>Cyclophyllidea</taxon>
        <taxon>Taeniidae</taxon>
        <taxon>Taenia</taxon>
    </lineage>
</organism>
<comment type="caution">
    <text evidence="1">The sequence shown here is derived from an EMBL/GenBank/DDBJ whole genome shotgun (WGS) entry which is preliminary data.</text>
</comment>
<protein>
    <recommendedName>
        <fullName evidence="3">Secreted protein</fullName>
    </recommendedName>
</protein>
<evidence type="ECO:0008006" key="3">
    <source>
        <dbReference type="Google" id="ProtNLM"/>
    </source>
</evidence>